<dbReference type="InterPro" id="IPR000243">
    <property type="entry name" value="Pept_T1A_subB"/>
</dbReference>
<evidence type="ECO:0000313" key="22">
    <source>
        <dbReference type="EMBL" id="KAG1576247.1"/>
    </source>
</evidence>
<name>A0A9P6ZDY2_9FUNG</name>
<evidence type="ECO:0000256" key="1">
    <source>
        <dbReference type="ARBA" id="ARBA00001198"/>
    </source>
</evidence>
<keyword evidence="9" id="KW-0888">Threonine protease</keyword>
<evidence type="ECO:0000256" key="6">
    <source>
        <dbReference type="ARBA" id="ARBA00022490"/>
    </source>
</evidence>
<sequence>MVQIFSTTLSLLATLLLASSAAAKTCVVQNNKSDDSISITQAFNDCKNGGTVHFPRGKTYYPKSLIKISGLKNVNINFAGRIILPPFNTKYKGGSAYLELSGDHIKLYGGGTITGNGQSWYDRKDNTAPIVLRTTATNSVFGNFRIINAPRGHIAVTGSDNVVFENIYLRTRSTNSNFARNTDAWGVAWSKNIIFRNSELIVGDDCTAVNAGVTNLTVTNIKCVEGHGFSIGSLGRGSQPDYVKNVHFLNNQCHQCQNGIRIKTVPGGKGTVEDVKFQNVVLVGAENPVAITTHYFCEQNKNCHNDASLNIKNVVIDNISGTTSAKDLPIVNIDCSKRGLCSGFSLSRINIKGHSKTKKNTSIMAVAYKDGVILGADSRTTTGAYIANRVTDKLTKVHDKIYCCRSGSAADTQAIADIVHYYLQMYSVNEDEAPSVRTASALFQELCYQNKDNLMAGIIVAGWDEKDGPSVYNVPLGGSLHKAPFAIGGSGSTYIYGYCDAKYKDDMTREECEEFVKNSLALAMSRDGSSGGVIRMAVITKDGVERLFVPGNQLPVHWEG</sequence>
<dbReference type="GO" id="GO:0046576">
    <property type="term" value="F:rhamnogalacturonan alpha-L-rhamnopyranosyl-(1-&gt;4)-alpha-D-galactopyranosyluronide lyase activity"/>
    <property type="evidence" value="ECO:0007669"/>
    <property type="project" value="UniProtKB-ARBA"/>
</dbReference>
<dbReference type="InterPro" id="IPR011050">
    <property type="entry name" value="Pectin_lyase_fold/virulence"/>
</dbReference>
<evidence type="ECO:0000256" key="17">
    <source>
        <dbReference type="ARBA" id="ARBA00023295"/>
    </source>
</evidence>
<dbReference type="PANTHER" id="PTHR31736">
    <property type="match status" value="1"/>
</dbReference>
<dbReference type="InterPro" id="IPR016050">
    <property type="entry name" value="Proteasome_bsu_CS"/>
</dbReference>
<dbReference type="InterPro" id="IPR000743">
    <property type="entry name" value="Glyco_hydro_28"/>
</dbReference>
<evidence type="ECO:0000256" key="20">
    <source>
        <dbReference type="RuleBase" id="RU361169"/>
    </source>
</evidence>
<comment type="similarity">
    <text evidence="4 20">Belongs to the glycosyl hydrolase 28 family.</text>
</comment>
<dbReference type="Proteomes" id="UP000740926">
    <property type="component" value="Unassembled WGS sequence"/>
</dbReference>
<evidence type="ECO:0000256" key="13">
    <source>
        <dbReference type="ARBA" id="ARBA00023145"/>
    </source>
</evidence>
<dbReference type="GO" id="GO:0019774">
    <property type="term" value="C:proteasome core complex, beta-subunit complex"/>
    <property type="evidence" value="ECO:0007669"/>
    <property type="project" value="UniProtKB-ARBA"/>
</dbReference>
<dbReference type="Pfam" id="PF00295">
    <property type="entry name" value="Glyco_hydro_28"/>
    <property type="match status" value="1"/>
</dbReference>
<dbReference type="SUPFAM" id="SSF51126">
    <property type="entry name" value="Pectin lyase-like"/>
    <property type="match status" value="1"/>
</dbReference>
<dbReference type="InterPro" id="IPR012334">
    <property type="entry name" value="Pectin_lyas_fold"/>
</dbReference>
<dbReference type="Gene3D" id="3.60.20.10">
    <property type="entry name" value="Glutamine Phosphoribosylpyrophosphate, subunit 1, domain 1"/>
    <property type="match status" value="1"/>
</dbReference>
<dbReference type="PROSITE" id="PS00854">
    <property type="entry name" value="PROTEASOME_BETA_1"/>
    <property type="match status" value="1"/>
</dbReference>
<keyword evidence="17 20" id="KW-0326">Glycosidase</keyword>
<evidence type="ECO:0000256" key="21">
    <source>
        <dbReference type="SAM" id="SignalP"/>
    </source>
</evidence>
<dbReference type="GO" id="GO:0071555">
    <property type="term" value="P:cell wall organization"/>
    <property type="evidence" value="ECO:0007669"/>
    <property type="project" value="UniProtKB-KW"/>
</dbReference>
<keyword evidence="8" id="KW-0645">Protease</keyword>
<feature type="signal peptide" evidence="21">
    <location>
        <begin position="1"/>
        <end position="23"/>
    </location>
</feature>
<evidence type="ECO:0000256" key="12">
    <source>
        <dbReference type="ARBA" id="ARBA00022942"/>
    </source>
</evidence>
<organism evidence="22 23">
    <name type="scientific">Rhizopus delemar</name>
    <dbReference type="NCBI Taxonomy" id="936053"/>
    <lineage>
        <taxon>Eukaryota</taxon>
        <taxon>Fungi</taxon>
        <taxon>Fungi incertae sedis</taxon>
        <taxon>Mucoromycota</taxon>
        <taxon>Mucoromycotina</taxon>
        <taxon>Mucoromycetes</taxon>
        <taxon>Mucorales</taxon>
        <taxon>Mucorineae</taxon>
        <taxon>Rhizopodaceae</taxon>
        <taxon>Rhizopus</taxon>
    </lineage>
</organism>
<dbReference type="GO" id="GO:0004298">
    <property type="term" value="F:threonine-type endopeptidase activity"/>
    <property type="evidence" value="ECO:0007669"/>
    <property type="project" value="UniProtKB-KW"/>
</dbReference>
<proteinExistence type="inferred from homology"/>
<keyword evidence="13" id="KW-0865">Zymogen</keyword>
<dbReference type="Gene3D" id="2.160.20.10">
    <property type="entry name" value="Single-stranded right-handed beta-helix, Pectin lyase-like"/>
    <property type="match status" value="1"/>
</dbReference>
<evidence type="ECO:0000256" key="14">
    <source>
        <dbReference type="ARBA" id="ARBA00023157"/>
    </source>
</evidence>
<dbReference type="InterPro" id="IPR029055">
    <property type="entry name" value="Ntn_hydrolases_N"/>
</dbReference>
<evidence type="ECO:0000313" key="23">
    <source>
        <dbReference type="Proteomes" id="UP000740926"/>
    </source>
</evidence>
<keyword evidence="18" id="KW-0961">Cell wall biogenesis/degradation</keyword>
<dbReference type="PANTHER" id="PTHR31736:SF19">
    <property type="entry name" value="PECTIN LYASE SUPERFAMILY PROTEIN-RELATED"/>
    <property type="match status" value="1"/>
</dbReference>
<dbReference type="GO" id="GO:0005634">
    <property type="term" value="C:nucleus"/>
    <property type="evidence" value="ECO:0007669"/>
    <property type="project" value="UniProtKB-SubCell"/>
</dbReference>
<dbReference type="GO" id="GO:0005576">
    <property type="term" value="C:extracellular region"/>
    <property type="evidence" value="ECO:0007669"/>
    <property type="project" value="UniProtKB-SubCell"/>
</dbReference>
<dbReference type="GO" id="GO:0004650">
    <property type="term" value="F:polygalacturonase activity"/>
    <property type="evidence" value="ECO:0007669"/>
    <property type="project" value="InterPro"/>
</dbReference>
<comment type="catalytic activity">
    <reaction evidence="1">
        <text>Cleavage of peptide bonds with very broad specificity.</text>
        <dbReference type="EC" id="3.4.25.1"/>
    </reaction>
</comment>
<gene>
    <name evidence="22" type="ORF">G6F50_000373</name>
</gene>
<evidence type="ECO:0000256" key="11">
    <source>
        <dbReference type="ARBA" id="ARBA00022801"/>
    </source>
</evidence>
<feature type="active site" description="Nucleophile" evidence="19">
    <location>
        <position position="361"/>
    </location>
</feature>
<evidence type="ECO:0000256" key="4">
    <source>
        <dbReference type="ARBA" id="ARBA00008834"/>
    </source>
</evidence>
<evidence type="ECO:0000256" key="18">
    <source>
        <dbReference type="ARBA" id="ARBA00023316"/>
    </source>
</evidence>
<dbReference type="CDD" id="cd03762">
    <property type="entry name" value="proteasome_beta_type_6"/>
    <property type="match status" value="1"/>
</dbReference>
<comment type="caution">
    <text evidence="22">The sequence shown here is derived from an EMBL/GenBank/DDBJ whole genome shotgun (WGS) entry which is preliminary data.</text>
</comment>
<evidence type="ECO:0000256" key="15">
    <source>
        <dbReference type="ARBA" id="ARBA00023180"/>
    </source>
</evidence>
<keyword evidence="10 21" id="KW-0732">Signal</keyword>
<evidence type="ECO:0000256" key="10">
    <source>
        <dbReference type="ARBA" id="ARBA00022729"/>
    </source>
</evidence>
<dbReference type="GO" id="GO:0051603">
    <property type="term" value="P:proteolysis involved in protein catabolic process"/>
    <property type="evidence" value="ECO:0007669"/>
    <property type="project" value="InterPro"/>
</dbReference>
<dbReference type="SUPFAM" id="SSF56235">
    <property type="entry name" value="N-terminal nucleophile aminohydrolases (Ntn hydrolases)"/>
    <property type="match status" value="1"/>
</dbReference>
<evidence type="ECO:0000256" key="9">
    <source>
        <dbReference type="ARBA" id="ARBA00022698"/>
    </source>
</evidence>
<keyword evidence="11 20" id="KW-0378">Hydrolase</keyword>
<evidence type="ECO:0000256" key="2">
    <source>
        <dbReference type="ARBA" id="ARBA00004123"/>
    </source>
</evidence>
<keyword evidence="15" id="KW-0325">Glycoprotein</keyword>
<dbReference type="PRINTS" id="PR00141">
    <property type="entry name" value="PROTEASOME"/>
</dbReference>
<keyword evidence="14" id="KW-1015">Disulfide bond</keyword>
<dbReference type="AlphaFoldDB" id="A0A9P6ZDY2"/>
<dbReference type="EC" id="3.4.25.1" evidence="5"/>
<keyword evidence="7" id="KW-0964">Secreted</keyword>
<dbReference type="FunFam" id="3.60.20.10:FF:000010">
    <property type="entry name" value="Proteasome subunit beta type-1"/>
    <property type="match status" value="1"/>
</dbReference>
<keyword evidence="6" id="KW-0963">Cytoplasm</keyword>
<dbReference type="EMBL" id="JAANIU010000020">
    <property type="protein sequence ID" value="KAG1576247.1"/>
    <property type="molecule type" value="Genomic_DNA"/>
</dbReference>
<evidence type="ECO:0000256" key="3">
    <source>
        <dbReference type="ARBA" id="ARBA00004613"/>
    </source>
</evidence>
<dbReference type="PROSITE" id="PS51476">
    <property type="entry name" value="PROTEASOME_BETA_2"/>
    <property type="match status" value="1"/>
</dbReference>
<accession>A0A9P6ZDY2</accession>
<dbReference type="GO" id="GO:0005975">
    <property type="term" value="P:carbohydrate metabolic process"/>
    <property type="evidence" value="ECO:0007669"/>
    <property type="project" value="InterPro"/>
</dbReference>
<dbReference type="InterPro" id="IPR023333">
    <property type="entry name" value="Proteasome_suB-type"/>
</dbReference>
<evidence type="ECO:0000256" key="16">
    <source>
        <dbReference type="ARBA" id="ARBA00023242"/>
    </source>
</evidence>
<keyword evidence="12" id="KW-0647">Proteasome</keyword>
<reference evidence="22 23" key="1">
    <citation type="journal article" date="2020" name="Microb. Genom.">
        <title>Genetic diversity of clinical and environmental Mucorales isolates obtained from an investigation of mucormycosis cases among solid organ transplant recipients.</title>
        <authorList>
            <person name="Nguyen M.H."/>
            <person name="Kaul D."/>
            <person name="Muto C."/>
            <person name="Cheng S.J."/>
            <person name="Richter R.A."/>
            <person name="Bruno V.M."/>
            <person name="Liu G."/>
            <person name="Beyhan S."/>
            <person name="Sundermann A.J."/>
            <person name="Mounaud S."/>
            <person name="Pasculle A.W."/>
            <person name="Nierman W.C."/>
            <person name="Driscoll E."/>
            <person name="Cumbie R."/>
            <person name="Clancy C.J."/>
            <person name="Dupont C.L."/>
        </authorList>
    </citation>
    <scope>NUCLEOTIDE SEQUENCE [LARGE SCALE GENOMIC DNA]</scope>
    <source>
        <strain evidence="22 23">GL24</strain>
    </source>
</reference>
<feature type="chain" id="PRO_5040311198" description="proteasome endopeptidase complex" evidence="21">
    <location>
        <begin position="24"/>
        <end position="560"/>
    </location>
</feature>
<evidence type="ECO:0000256" key="19">
    <source>
        <dbReference type="PIRSR" id="PIRSR600243-1"/>
    </source>
</evidence>
<comment type="subcellular location">
    <subcellularLocation>
        <location evidence="2">Nucleus</location>
    </subcellularLocation>
    <subcellularLocation>
        <location evidence="3">Secreted</location>
    </subcellularLocation>
</comment>
<evidence type="ECO:0000256" key="8">
    <source>
        <dbReference type="ARBA" id="ARBA00022670"/>
    </source>
</evidence>
<evidence type="ECO:0000256" key="5">
    <source>
        <dbReference type="ARBA" id="ARBA00012039"/>
    </source>
</evidence>
<keyword evidence="23" id="KW-1185">Reference proteome</keyword>
<keyword evidence="16" id="KW-0539">Nucleus</keyword>
<protein>
    <recommendedName>
        <fullName evidence="5">proteasome endopeptidase complex</fullName>
        <ecNumber evidence="5">3.4.25.1</ecNumber>
    </recommendedName>
</protein>
<evidence type="ECO:0000256" key="7">
    <source>
        <dbReference type="ARBA" id="ARBA00022525"/>
    </source>
</evidence>